<sequence length="257" mass="25992">MSTDAHPAGGTRVAGKVVLVSGAASGIGLASARALAAEGARVVLADRSEEAGLAQASALGGARARFVLLDVTVPDSWTGAVEAAVDRFGRLDALVNCAGTGGSGTVRETTTEDWRRVMSVNLDGVFFGMRAALPELLRRSSSSIVNISSIAGLVGFKGSAAYSASKWGVHGLTKTAALELGEQGVRVNSIHPGSIATPLTAGLRRGIGQIPAGRVGAPEEIAHLVTHLVSDESRFTNGASIAVDGGETAGNSLRGLL</sequence>
<evidence type="ECO:0000313" key="4">
    <source>
        <dbReference type="EMBL" id="GAA2093277.1"/>
    </source>
</evidence>
<dbReference type="PRINTS" id="PR00080">
    <property type="entry name" value="SDRFAMILY"/>
</dbReference>
<evidence type="ECO:0000256" key="1">
    <source>
        <dbReference type="ARBA" id="ARBA00006484"/>
    </source>
</evidence>
<dbReference type="InterPro" id="IPR020904">
    <property type="entry name" value="Sc_DH/Rdtase_CS"/>
</dbReference>
<name>A0ABN2WL39_9MICO</name>
<dbReference type="PANTHER" id="PTHR43639:SF9">
    <property type="entry name" value="BLL5898 PROTEIN"/>
    <property type="match status" value="1"/>
</dbReference>
<evidence type="ECO:0000256" key="2">
    <source>
        <dbReference type="ARBA" id="ARBA00023002"/>
    </source>
</evidence>
<reference evidence="4 5" key="1">
    <citation type="journal article" date="2019" name="Int. J. Syst. Evol. Microbiol.">
        <title>The Global Catalogue of Microorganisms (GCM) 10K type strain sequencing project: providing services to taxonomists for standard genome sequencing and annotation.</title>
        <authorList>
            <consortium name="The Broad Institute Genomics Platform"/>
            <consortium name="The Broad Institute Genome Sequencing Center for Infectious Disease"/>
            <person name="Wu L."/>
            <person name="Ma J."/>
        </authorList>
    </citation>
    <scope>NUCLEOTIDE SEQUENCE [LARGE SCALE GENOMIC DNA]</scope>
    <source>
        <strain evidence="4 5">JCM 15900</strain>
    </source>
</reference>
<dbReference type="InterPro" id="IPR036291">
    <property type="entry name" value="NAD(P)-bd_dom_sf"/>
</dbReference>
<keyword evidence="5" id="KW-1185">Reference proteome</keyword>
<dbReference type="PANTHER" id="PTHR43639">
    <property type="entry name" value="OXIDOREDUCTASE, SHORT-CHAIN DEHYDROGENASE/REDUCTASE FAMILY (AFU_ORTHOLOGUE AFUA_5G02870)"/>
    <property type="match status" value="1"/>
</dbReference>
<dbReference type="PRINTS" id="PR00081">
    <property type="entry name" value="GDHRDH"/>
</dbReference>
<dbReference type="SUPFAM" id="SSF51735">
    <property type="entry name" value="NAD(P)-binding Rossmann-fold domains"/>
    <property type="match status" value="1"/>
</dbReference>
<comment type="similarity">
    <text evidence="1">Belongs to the short-chain dehydrogenases/reductases (SDR) family.</text>
</comment>
<dbReference type="RefSeq" id="WP_291791589.1">
    <property type="nucleotide sequence ID" value="NZ_BAAAPZ010000004.1"/>
</dbReference>
<dbReference type="EMBL" id="BAAAPZ010000004">
    <property type="protein sequence ID" value="GAA2093277.1"/>
    <property type="molecule type" value="Genomic_DNA"/>
</dbReference>
<proteinExistence type="inferred from homology"/>
<evidence type="ECO:0000313" key="5">
    <source>
        <dbReference type="Proteomes" id="UP001500984"/>
    </source>
</evidence>
<keyword evidence="2" id="KW-0560">Oxidoreductase</keyword>
<dbReference type="SMART" id="SM00822">
    <property type="entry name" value="PKS_KR"/>
    <property type="match status" value="1"/>
</dbReference>
<comment type="caution">
    <text evidence="4">The sequence shown here is derived from an EMBL/GenBank/DDBJ whole genome shotgun (WGS) entry which is preliminary data.</text>
</comment>
<organism evidence="4 5">
    <name type="scientific">Brevibacterium salitolerans</name>
    <dbReference type="NCBI Taxonomy" id="1403566"/>
    <lineage>
        <taxon>Bacteria</taxon>
        <taxon>Bacillati</taxon>
        <taxon>Actinomycetota</taxon>
        <taxon>Actinomycetes</taxon>
        <taxon>Micrococcales</taxon>
        <taxon>Brevibacteriaceae</taxon>
        <taxon>Brevibacterium</taxon>
    </lineage>
</organism>
<dbReference type="InterPro" id="IPR057326">
    <property type="entry name" value="KR_dom"/>
</dbReference>
<gene>
    <name evidence="4" type="ORF">GCM10009823_11480</name>
</gene>
<dbReference type="InterPro" id="IPR002347">
    <property type="entry name" value="SDR_fam"/>
</dbReference>
<protein>
    <submittedName>
        <fullName evidence="4">SDR family oxidoreductase</fullName>
    </submittedName>
</protein>
<dbReference type="PROSITE" id="PS00061">
    <property type="entry name" value="ADH_SHORT"/>
    <property type="match status" value="1"/>
</dbReference>
<dbReference type="Proteomes" id="UP001500984">
    <property type="component" value="Unassembled WGS sequence"/>
</dbReference>
<dbReference type="Pfam" id="PF13561">
    <property type="entry name" value="adh_short_C2"/>
    <property type="match status" value="1"/>
</dbReference>
<evidence type="ECO:0000259" key="3">
    <source>
        <dbReference type="SMART" id="SM00822"/>
    </source>
</evidence>
<dbReference type="Gene3D" id="3.40.50.720">
    <property type="entry name" value="NAD(P)-binding Rossmann-like Domain"/>
    <property type="match status" value="1"/>
</dbReference>
<feature type="domain" description="Ketoreductase" evidence="3">
    <location>
        <begin position="16"/>
        <end position="198"/>
    </location>
</feature>
<accession>A0ABN2WL39</accession>